<feature type="transmembrane region" description="Helical" evidence="1">
    <location>
        <begin position="7"/>
        <end position="24"/>
    </location>
</feature>
<keyword evidence="1" id="KW-0812">Transmembrane</keyword>
<feature type="transmembrane region" description="Helical" evidence="1">
    <location>
        <begin position="30"/>
        <end position="46"/>
    </location>
</feature>
<sequence length="52" mass="5683">MTYQTTIGWSLVSSGIVSLLLAYLPGDSMWWGVGLLVLGLVVLYVRRDDIGP</sequence>
<name>A0A1H1FMK6_9EURY</name>
<keyword evidence="1" id="KW-1133">Transmembrane helix</keyword>
<accession>A0A1H1FMK6</accession>
<evidence type="ECO:0000313" key="3">
    <source>
        <dbReference type="Proteomes" id="UP000199289"/>
    </source>
</evidence>
<dbReference type="AlphaFoldDB" id="A0A1H1FMK6"/>
<evidence type="ECO:0000256" key="1">
    <source>
        <dbReference type="SAM" id="Phobius"/>
    </source>
</evidence>
<dbReference type="EMBL" id="FNKQ01000004">
    <property type="protein sequence ID" value="SDR01776.1"/>
    <property type="molecule type" value="Genomic_DNA"/>
</dbReference>
<gene>
    <name evidence="2" type="ORF">SAMN05216278_3278</name>
</gene>
<dbReference type="RefSeq" id="WP_175454476.1">
    <property type="nucleotide sequence ID" value="NZ_FNKQ01000004.1"/>
</dbReference>
<protein>
    <submittedName>
        <fullName evidence="2">Uncharacterized protein</fullName>
    </submittedName>
</protein>
<dbReference type="Proteomes" id="UP000199289">
    <property type="component" value="Unassembled WGS sequence"/>
</dbReference>
<organism evidence="2 3">
    <name type="scientific">Halopelagius longus</name>
    <dbReference type="NCBI Taxonomy" id="1236180"/>
    <lineage>
        <taxon>Archaea</taxon>
        <taxon>Methanobacteriati</taxon>
        <taxon>Methanobacteriota</taxon>
        <taxon>Stenosarchaea group</taxon>
        <taxon>Halobacteria</taxon>
        <taxon>Halobacteriales</taxon>
        <taxon>Haloferacaceae</taxon>
    </lineage>
</organism>
<evidence type="ECO:0000313" key="2">
    <source>
        <dbReference type="EMBL" id="SDR01776.1"/>
    </source>
</evidence>
<proteinExistence type="predicted"/>
<reference evidence="3" key="1">
    <citation type="submission" date="2016-10" db="EMBL/GenBank/DDBJ databases">
        <authorList>
            <person name="Varghese N."/>
            <person name="Submissions S."/>
        </authorList>
    </citation>
    <scope>NUCLEOTIDE SEQUENCE [LARGE SCALE GENOMIC DNA]</scope>
    <source>
        <strain evidence="3">CGMCC 1.12397</strain>
    </source>
</reference>
<keyword evidence="1" id="KW-0472">Membrane</keyword>